<feature type="domain" description="Transposase IS701-like DDE" evidence="1">
    <location>
        <begin position="37"/>
        <end position="255"/>
    </location>
</feature>
<evidence type="ECO:0000313" key="3">
    <source>
        <dbReference type="EMBL" id="ANK63748.1"/>
    </source>
</evidence>
<geneLocation type="plasmid" evidence="3">
    <name>pL11989-5</name>
</geneLocation>
<geneLocation type="plasmid" evidence="4">
    <name>pl11989-5</name>
</geneLocation>
<dbReference type="Proteomes" id="UP000078582">
    <property type="component" value="Chromosome"/>
</dbReference>
<dbReference type="RefSeq" id="WP_068279923.1">
    <property type="nucleotide sequence ID" value="NZ_CP014873.1"/>
</dbReference>
<proteinExistence type="predicted"/>
<dbReference type="OrthoDB" id="9769712at2"/>
<dbReference type="Pfam" id="PF13546">
    <property type="entry name" value="DDE_5"/>
    <property type="match status" value="1"/>
</dbReference>
<accession>A0A192H6A2</accession>
<evidence type="ECO:0000313" key="4">
    <source>
        <dbReference type="Proteomes" id="UP000078582"/>
    </source>
</evidence>
<sequence length="456" mass="51969">MNSFYQKSSLLTTLHAYFFDLKAAGLSKPMGLNYFWLCLALLVIGDRHSIRHLFEQFLGRVTKHSLNTFYRALAVIGDHLPQLEVRNLTYLLTLIPTTCQDLPLLLVLDDTVQPKFGHKFTGVKYLFDHAAHTGKRLVNAHDFVTLGLMIPTQRDQDDQPVYTFLPLATHLYQAEQATKYQQAAQMIKTTLKSIASDQQVFLLCDSWYPKAEINQLVMTQPNLAMIANVRKDTAMFGLPKRTGKRGRPRKYGDQIHLGNIALNLCSAGDQIGIVRCLTRLMPQPVYMIRVQRKTTCRLFMATSAPEELAAITTETLAVDPTQLTYRTPETSAPAPALRALAYYQKRWAIETYFYEMKTFWHFGDYAVRSVGKIEADHHLLNTAYTLMIVLPLTQPRLAFLATKSLRERKLWLSRQIQAALFLASLARQVQRRLKTTPAKVVIQWLASCWSGVSEKL</sequence>
<gene>
    <name evidence="2" type="ORF">AYR53_00680</name>
    <name evidence="3" type="ORF">AYR53_13100</name>
</gene>
<reference evidence="3 4" key="1">
    <citation type="submission" date="2016-03" db="EMBL/GenBank/DDBJ databases">
        <title>Pediococcus and Lactobacillus from brewery environment - whole genome sequencing and assembly.</title>
        <authorList>
            <person name="Behr J."/>
            <person name="Geissler A.J."/>
            <person name="Vogel R.F."/>
        </authorList>
    </citation>
    <scope>NUCLEOTIDE SEQUENCE [LARGE SCALE GENOMIC DNA]</scope>
    <source>
        <strain evidence="3 4">TMW 1.1989</strain>
        <plasmid evidence="3">pL11989-5</plasmid>
        <plasmid evidence="4">pl11989-5</plasmid>
    </source>
</reference>
<dbReference type="EMBL" id="CP014878">
    <property type="protein sequence ID" value="ANK63748.1"/>
    <property type="molecule type" value="Genomic_DNA"/>
</dbReference>
<dbReference type="InterPro" id="IPR012337">
    <property type="entry name" value="RNaseH-like_sf"/>
</dbReference>
<name>A0A192H6A2_9LACO</name>
<dbReference type="GeneID" id="42983191"/>
<dbReference type="SUPFAM" id="SSF53098">
    <property type="entry name" value="Ribonuclease H-like"/>
    <property type="match status" value="1"/>
</dbReference>
<organism evidence="3 4">
    <name type="scientific">Loigolactobacillus backii</name>
    <dbReference type="NCBI Taxonomy" id="375175"/>
    <lineage>
        <taxon>Bacteria</taxon>
        <taxon>Bacillati</taxon>
        <taxon>Bacillota</taxon>
        <taxon>Bacilli</taxon>
        <taxon>Lactobacillales</taxon>
        <taxon>Lactobacillaceae</taxon>
        <taxon>Loigolactobacillus</taxon>
    </lineage>
</organism>
<dbReference type="STRING" id="375175.AYR53_00680"/>
<evidence type="ECO:0000259" key="1">
    <source>
        <dbReference type="Pfam" id="PF13546"/>
    </source>
</evidence>
<keyword evidence="3" id="KW-0614">Plasmid</keyword>
<dbReference type="InterPro" id="IPR038721">
    <property type="entry name" value="IS701-like_DDE_dom"/>
</dbReference>
<dbReference type="EMBL" id="CP014873">
    <property type="protein sequence ID" value="ANK61399.1"/>
    <property type="molecule type" value="Genomic_DNA"/>
</dbReference>
<keyword evidence="4" id="KW-1185">Reference proteome</keyword>
<evidence type="ECO:0000313" key="2">
    <source>
        <dbReference type="EMBL" id="ANK61399.1"/>
    </source>
</evidence>
<protein>
    <recommendedName>
        <fullName evidence="1">Transposase IS701-like DDE domain-containing protein</fullName>
    </recommendedName>
</protein>
<dbReference type="Proteomes" id="UP000078582">
    <property type="component" value="Plasmid pL11989-5"/>
</dbReference>
<dbReference type="AlphaFoldDB" id="A0A192H6A2"/>